<dbReference type="RefSeq" id="WP_062216035.1">
    <property type="nucleotide sequence ID" value="NZ_CP012023.1"/>
</dbReference>
<sequence>MHEKRETIRLDKWLWFARFFKTRSLATKVVTSGHVRLNSVKTSKKSTLIGQGDVLTFRQGDDIRVVEIAMLGTRRGPAPEAQTLYIDKTPVKEARDYVPPSPKFEGKGRPTKKDRRTGLLSRRDMLD</sequence>
<dbReference type="KEGG" id="cmar:IMCC12053_868"/>
<evidence type="ECO:0000313" key="2">
    <source>
        <dbReference type="Proteomes" id="UP000064920"/>
    </source>
</evidence>
<evidence type="ECO:0000313" key="1">
    <source>
        <dbReference type="EMBL" id="ALI54816.1"/>
    </source>
</evidence>
<dbReference type="OrthoDB" id="9797176at2"/>
<dbReference type="STRING" id="1397108.IMCC12053_868"/>
<dbReference type="GO" id="GO:0003723">
    <property type="term" value="F:RNA binding"/>
    <property type="evidence" value="ECO:0007669"/>
    <property type="project" value="InterPro"/>
</dbReference>
<dbReference type="SMART" id="SM00363">
    <property type="entry name" value="S4"/>
    <property type="match status" value="1"/>
</dbReference>
<dbReference type="EMBL" id="CP012023">
    <property type="protein sequence ID" value="ALI54816.1"/>
    <property type="molecule type" value="Genomic_DNA"/>
</dbReference>
<accession>A0A0P0A9Q1</accession>
<name>A0A0P0A9Q1_9RHOB</name>
<organism evidence="1 2">
    <name type="scientific">Celeribacter marinus</name>
    <dbReference type="NCBI Taxonomy" id="1397108"/>
    <lineage>
        <taxon>Bacteria</taxon>
        <taxon>Pseudomonadati</taxon>
        <taxon>Pseudomonadota</taxon>
        <taxon>Alphaproteobacteria</taxon>
        <taxon>Rhodobacterales</taxon>
        <taxon>Roseobacteraceae</taxon>
        <taxon>Celeribacter</taxon>
    </lineage>
</organism>
<dbReference type="PROSITE" id="PS50889">
    <property type="entry name" value="S4"/>
    <property type="match status" value="1"/>
</dbReference>
<keyword evidence="1" id="KW-0346">Stress response</keyword>
<reference evidence="1 2" key="1">
    <citation type="submission" date="2015-05" db="EMBL/GenBank/DDBJ databases">
        <authorList>
            <person name="Wang D.B."/>
            <person name="Wang M."/>
        </authorList>
    </citation>
    <scope>NUCLEOTIDE SEQUENCE [LARGE SCALE GENOMIC DNA]</scope>
    <source>
        <strain evidence="1 2">IMCC 12053</strain>
    </source>
</reference>
<dbReference type="Pfam" id="PF01479">
    <property type="entry name" value="S4"/>
    <property type="match status" value="1"/>
</dbReference>
<dbReference type="Gene3D" id="3.10.290.10">
    <property type="entry name" value="RNA-binding S4 domain"/>
    <property type="match status" value="1"/>
</dbReference>
<proteinExistence type="predicted"/>
<gene>
    <name evidence="1" type="ORF">IMCC12053_868</name>
</gene>
<keyword evidence="2" id="KW-1185">Reference proteome</keyword>
<dbReference type="InterPro" id="IPR002942">
    <property type="entry name" value="S4_RNA-bd"/>
</dbReference>
<protein>
    <submittedName>
        <fullName evidence="1">Ribosome-associated heat shock protein implicated in the recycling of the 50S subunit</fullName>
    </submittedName>
</protein>
<dbReference type="InterPro" id="IPR036986">
    <property type="entry name" value="S4_RNA-bd_sf"/>
</dbReference>
<dbReference type="SUPFAM" id="SSF55174">
    <property type="entry name" value="Alpha-L RNA-binding motif"/>
    <property type="match status" value="1"/>
</dbReference>
<dbReference type="CDD" id="cd00165">
    <property type="entry name" value="S4"/>
    <property type="match status" value="1"/>
</dbReference>
<dbReference type="PATRIC" id="fig|1397108.4.peg.898"/>
<dbReference type="Proteomes" id="UP000064920">
    <property type="component" value="Chromosome"/>
</dbReference>
<dbReference type="AlphaFoldDB" id="A0A0P0A9Q1"/>